<reference evidence="2" key="1">
    <citation type="submission" date="2016-10" db="EMBL/GenBank/DDBJ databases">
        <authorList>
            <person name="Varghese N."/>
            <person name="Submissions S."/>
        </authorList>
    </citation>
    <scope>NUCLEOTIDE SEQUENCE [LARGE SCALE GENOMIC DNA]</scope>
    <source>
        <strain evidence="2">CGMCC 1.11014</strain>
    </source>
</reference>
<name>A0A1I7HR45_9BURK</name>
<dbReference type="STRING" id="1035707.SAMN05216552_1006123"/>
<dbReference type="AlphaFoldDB" id="A0A1I7HR45"/>
<sequence length="527" mass="55393">MSKLFAYAALDLAGAKPAAKAGAAVRCNQGTGAAIPSGASSYAAARVARIVLRREPVADEVLAWTSLIVMQASAARGRAELALVLLALPELAGLDAEERTARAYDAVMGRYGAEAPKEMPMWRRRQAEAGLTMAQLVRGYFVRLAEAGEGGDPCAAPVDARRPFFVVRDGAGSPLVFAVGGNLHLYMFRRTAFGNWSQTDLSAALPHPMRHRVQCVDVRQAGDGTVAVALAVGAREGAEASTLYVASGLSGSMDEAGWIKAFRTMQMRRRGFPEGAVATRVAFGPLLAGAAPLVLVTARAQDEENTWYFNAAAPSTPMSPLRLQGGLARVLGYAVGSYRLPGAWTLVREGGAAALTFASFPDQFGWAVNVEYRALPYLASSFHLAQGTVPNVPDVFVAGEGIVVYRGGHDVPQPVARVNGAELVWSDRDGTGEHLAYTDGAGGLWLVSRELGSAWGQPRAIADTMVATALCGDPAQSGVHAVGVTPGGALMWMKLDVQGNVTSCEEITQAAVWEEAPLEAAELNTAA</sequence>
<accession>A0A1I7HR45</accession>
<keyword evidence="2" id="KW-1185">Reference proteome</keyword>
<evidence type="ECO:0000313" key="2">
    <source>
        <dbReference type="Proteomes" id="UP000199391"/>
    </source>
</evidence>
<evidence type="ECO:0000313" key="1">
    <source>
        <dbReference type="EMBL" id="SFU63140.1"/>
    </source>
</evidence>
<gene>
    <name evidence="1" type="ORF">SAMN05216552_1006123</name>
</gene>
<dbReference type="RefSeq" id="WP_093555128.1">
    <property type="nucleotide sequence ID" value="NZ_FPBO01000006.1"/>
</dbReference>
<protein>
    <submittedName>
        <fullName evidence="1">Uncharacterized protein</fullName>
    </submittedName>
</protein>
<organism evidence="1 2">
    <name type="scientific">Pseudoduganella namucuonensis</name>
    <dbReference type="NCBI Taxonomy" id="1035707"/>
    <lineage>
        <taxon>Bacteria</taxon>
        <taxon>Pseudomonadati</taxon>
        <taxon>Pseudomonadota</taxon>
        <taxon>Betaproteobacteria</taxon>
        <taxon>Burkholderiales</taxon>
        <taxon>Oxalobacteraceae</taxon>
        <taxon>Telluria group</taxon>
        <taxon>Pseudoduganella</taxon>
    </lineage>
</organism>
<dbReference type="EMBL" id="FPBO01000006">
    <property type="protein sequence ID" value="SFU63140.1"/>
    <property type="molecule type" value="Genomic_DNA"/>
</dbReference>
<dbReference type="Proteomes" id="UP000199391">
    <property type="component" value="Unassembled WGS sequence"/>
</dbReference>
<proteinExistence type="predicted"/>